<proteinExistence type="predicted"/>
<dbReference type="EMBL" id="BEGY01000012">
    <property type="protein sequence ID" value="GAX75375.1"/>
    <property type="molecule type" value="Genomic_DNA"/>
</dbReference>
<evidence type="ECO:0000313" key="2">
    <source>
        <dbReference type="EMBL" id="GAX75375.1"/>
    </source>
</evidence>
<feature type="compositionally biased region" description="Low complexity" evidence="1">
    <location>
        <begin position="186"/>
        <end position="196"/>
    </location>
</feature>
<feature type="compositionally biased region" description="Basic and acidic residues" evidence="1">
    <location>
        <begin position="212"/>
        <end position="227"/>
    </location>
</feature>
<feature type="compositionally biased region" description="Low complexity" evidence="1">
    <location>
        <begin position="288"/>
        <end position="299"/>
    </location>
</feature>
<dbReference type="Proteomes" id="UP000232323">
    <property type="component" value="Unassembled WGS sequence"/>
</dbReference>
<keyword evidence="3" id="KW-1185">Reference proteome</keyword>
<feature type="region of interest" description="Disordered" evidence="1">
    <location>
        <begin position="148"/>
        <end position="346"/>
    </location>
</feature>
<protein>
    <submittedName>
        <fullName evidence="2">Uncharacterized protein</fullName>
    </submittedName>
</protein>
<name>A0A250WX61_9CHLO</name>
<organism evidence="2 3">
    <name type="scientific">Chlamydomonas eustigma</name>
    <dbReference type="NCBI Taxonomy" id="1157962"/>
    <lineage>
        <taxon>Eukaryota</taxon>
        <taxon>Viridiplantae</taxon>
        <taxon>Chlorophyta</taxon>
        <taxon>core chlorophytes</taxon>
        <taxon>Chlorophyceae</taxon>
        <taxon>CS clade</taxon>
        <taxon>Chlamydomonadales</taxon>
        <taxon>Chlamydomonadaceae</taxon>
        <taxon>Chlamydomonas</taxon>
    </lineage>
</organism>
<feature type="compositionally biased region" description="Basic and acidic residues" evidence="1">
    <location>
        <begin position="112"/>
        <end position="131"/>
    </location>
</feature>
<feature type="compositionally biased region" description="Basic and acidic residues" evidence="1">
    <location>
        <begin position="323"/>
        <end position="340"/>
    </location>
</feature>
<reference evidence="2 3" key="1">
    <citation type="submission" date="2017-08" db="EMBL/GenBank/DDBJ databases">
        <title>Acidophilic green algal genome provides insights into adaptation to an acidic environment.</title>
        <authorList>
            <person name="Hirooka S."/>
            <person name="Hirose Y."/>
            <person name="Kanesaki Y."/>
            <person name="Higuchi S."/>
            <person name="Fujiwara T."/>
            <person name="Onuma R."/>
            <person name="Era A."/>
            <person name="Ohbayashi R."/>
            <person name="Uzuka A."/>
            <person name="Nozaki H."/>
            <person name="Yoshikawa H."/>
            <person name="Miyagishima S.Y."/>
        </authorList>
    </citation>
    <scope>NUCLEOTIDE SEQUENCE [LARGE SCALE GENOMIC DNA]</scope>
    <source>
        <strain evidence="2 3">NIES-2499</strain>
    </source>
</reference>
<evidence type="ECO:0000313" key="3">
    <source>
        <dbReference type="Proteomes" id="UP000232323"/>
    </source>
</evidence>
<feature type="region of interest" description="Disordered" evidence="1">
    <location>
        <begin position="448"/>
        <end position="538"/>
    </location>
</feature>
<gene>
    <name evidence="2" type="ORF">CEUSTIGMA_g2819.t1</name>
</gene>
<accession>A0A250WX61</accession>
<sequence length="682" mass="72316">MVKTSNKVAVMNELLPYCHTSETSTLLNLAIQRIKNMYLSTSVISETMEDDIPFLTLAAAQPTPKLSAEASGVPQAASSSDIEIKSDEKIKDAAMPASLAAEEADARPTSPHAEEAREVPHEGCDAEKDPESMVAENLKVSVEEALEESMTLQRAGSRKRARAKGPAPVNLDLTEFKSSRPKRAAADAAMKALLAPSHKAEPGPKHPRAKKSKLEGSVEDEAGKSEEQVAPEDSEAEEGTKDEAKEATPVVVADKAVSEENKVTASDPPKEPVGPPKGGRKQAPGNGKKSAPAKAISASKENKSQNPGKKGRDKGEVTTPAADKTERDEILATAPGKEKSASVLDPSSAEYQQLDRDGKTVALQEAVQAFEKAMSGAEKAAEVLQDHIRAWRSVPFKGAVDAELINTFKGVTKRVNQREIFLKLSAEATEINRLWRYIHQNWKSLGPDQRTAESAANVAPPAPQTMQQQQQLKLEKAGADGAKAAGGSKTQAGKDIAPPSASTEPQAPLKGHQPLQKQEPGPKAGAPVSPLHHNVKSIPSAANHHDNQVAAPASTGPSSTAVHLTSFPSTGEVERDQVIAALHMALSVSTTDPLYTALCIEQQIHRHYGATDKPLPSAASTLAAAAGVSSSYLRRAFMVWSLLSPDSGAFSSELRELVMEGAVSPEAVAKLDTSFSAHLIKN</sequence>
<comment type="caution">
    <text evidence="2">The sequence shown here is derived from an EMBL/GenBank/DDBJ whole genome shotgun (WGS) entry which is preliminary data.</text>
</comment>
<evidence type="ECO:0000256" key="1">
    <source>
        <dbReference type="SAM" id="MobiDB-lite"/>
    </source>
</evidence>
<dbReference type="AlphaFoldDB" id="A0A250WX61"/>
<feature type="region of interest" description="Disordered" evidence="1">
    <location>
        <begin position="97"/>
        <end position="131"/>
    </location>
</feature>